<protein>
    <submittedName>
        <fullName evidence="1">Uncharacterized protein</fullName>
    </submittedName>
</protein>
<proteinExistence type="predicted"/>
<accession>A0A078MGF7</accession>
<dbReference type="AlphaFoldDB" id="A0A078MGF7"/>
<sequence length="31" mass="3551">MSMFNYRDSALVSNFSLKTAFSNLSAYKGYH</sequence>
<dbReference type="PATRIC" id="fig|1461581.3.peg.2038"/>
<dbReference type="EMBL" id="LM997413">
    <property type="protein sequence ID" value="CEA05414.1"/>
    <property type="molecule type" value="Genomic_DNA"/>
</dbReference>
<organism evidence="1">
    <name type="scientific">Pseudomonas saudimassiliensis</name>
    <dbReference type="NCBI Taxonomy" id="1461581"/>
    <lineage>
        <taxon>Bacteria</taxon>
        <taxon>Pseudomonadati</taxon>
        <taxon>Pseudomonadota</taxon>
        <taxon>Gammaproteobacteria</taxon>
        <taxon>Pseudomonadales</taxon>
        <taxon>Pseudomonadaceae</taxon>
        <taxon>Pseudomonas</taxon>
    </lineage>
</organism>
<name>A0A078MGF7_9PSED</name>
<reference evidence="1" key="1">
    <citation type="submission" date="2014-07" db="EMBL/GenBank/DDBJ databases">
        <authorList>
            <person name="Urmite Genomes Urmite Genomes"/>
        </authorList>
    </citation>
    <scope>NUCLEOTIDE SEQUENCE</scope>
    <source>
        <strain evidence="1">12M76_air</strain>
    </source>
</reference>
<evidence type="ECO:0000313" key="1">
    <source>
        <dbReference type="EMBL" id="CEA05414.1"/>
    </source>
</evidence>
<dbReference type="EMBL" id="LK391969">
    <property type="protein sequence ID" value="CEF27122.1"/>
    <property type="molecule type" value="Genomic_DNA"/>
</dbReference>
<gene>
    <name evidence="1" type="ORF">BN1049_02067</name>
</gene>